<proteinExistence type="predicted"/>
<dbReference type="AlphaFoldDB" id="A0A1N7N1H3"/>
<dbReference type="Proteomes" id="UP000185839">
    <property type="component" value="Unassembled WGS sequence"/>
</dbReference>
<evidence type="ECO:0000313" key="1">
    <source>
        <dbReference type="EMBL" id="SIS92118.1"/>
    </source>
</evidence>
<dbReference type="EMBL" id="FTOI01000011">
    <property type="protein sequence ID" value="SIS92118.1"/>
    <property type="molecule type" value="Genomic_DNA"/>
</dbReference>
<dbReference type="RefSeq" id="WP_076387617.1">
    <property type="nucleotide sequence ID" value="NZ_FTOI01000011.1"/>
</dbReference>
<gene>
    <name evidence="1" type="ORF">SAMN05421789_11147</name>
</gene>
<reference evidence="2" key="1">
    <citation type="submission" date="2017-01" db="EMBL/GenBank/DDBJ databases">
        <authorList>
            <person name="Varghese N."/>
            <person name="Submissions S."/>
        </authorList>
    </citation>
    <scope>NUCLEOTIDE SEQUENCE [LARGE SCALE GENOMIC DNA]</scope>
    <source>
        <strain evidence="2">DSM 23145</strain>
    </source>
</reference>
<protein>
    <submittedName>
        <fullName evidence="1">Uncharacterized protein</fullName>
    </submittedName>
</protein>
<organism evidence="1 2">
    <name type="scientific">Kaistella chaponensis</name>
    <dbReference type="NCBI Taxonomy" id="713588"/>
    <lineage>
        <taxon>Bacteria</taxon>
        <taxon>Pseudomonadati</taxon>
        <taxon>Bacteroidota</taxon>
        <taxon>Flavobacteriia</taxon>
        <taxon>Flavobacteriales</taxon>
        <taxon>Weeksellaceae</taxon>
        <taxon>Chryseobacterium group</taxon>
        <taxon>Kaistella</taxon>
    </lineage>
</organism>
<name>A0A1N7N1H3_9FLAO</name>
<evidence type="ECO:0000313" key="2">
    <source>
        <dbReference type="Proteomes" id="UP000185839"/>
    </source>
</evidence>
<dbReference type="STRING" id="713588.SAMN05421789_11147"/>
<keyword evidence="2" id="KW-1185">Reference proteome</keyword>
<dbReference type="OrthoDB" id="1274031at2"/>
<accession>A0A1N7N1H3</accession>
<sequence length="89" mass="10219">MKNSRLKGVFGVLAAVGIAVAVKKMADRKKTMKDIFEEYDIKERSPFGFADKIREMDDEKYAEMKAKIKEKFASKHCCKRHSGRKFAEA</sequence>